<comment type="caution">
    <text evidence="2">The sequence shown here is derived from an EMBL/GenBank/DDBJ whole genome shotgun (WGS) entry which is preliminary data.</text>
</comment>
<evidence type="ECO:0000313" key="2">
    <source>
        <dbReference type="EMBL" id="KAF6042648.1"/>
    </source>
</evidence>
<protein>
    <submittedName>
        <fullName evidence="2">Uncharacterized protein</fullName>
    </submittedName>
</protein>
<evidence type="ECO:0000313" key="3">
    <source>
        <dbReference type="Proteomes" id="UP000590412"/>
    </source>
</evidence>
<feature type="compositionally biased region" description="Basic and acidic residues" evidence="1">
    <location>
        <begin position="29"/>
        <end position="38"/>
    </location>
</feature>
<accession>A0A8X7T8I1</accession>
<feature type="compositionally biased region" description="Basic residues" evidence="1">
    <location>
        <begin position="1"/>
        <end position="10"/>
    </location>
</feature>
<dbReference type="Proteomes" id="UP000590412">
    <property type="component" value="Unassembled WGS sequence"/>
</dbReference>
<proteinExistence type="predicted"/>
<name>A0A8X7T8I1_CANPA</name>
<dbReference type="AlphaFoldDB" id="A0A8X7T8I1"/>
<organism evidence="2 3">
    <name type="scientific">Candida parapsilosis</name>
    <name type="common">Yeast</name>
    <dbReference type="NCBI Taxonomy" id="5480"/>
    <lineage>
        <taxon>Eukaryota</taxon>
        <taxon>Fungi</taxon>
        <taxon>Dikarya</taxon>
        <taxon>Ascomycota</taxon>
        <taxon>Saccharomycotina</taxon>
        <taxon>Pichiomycetes</taxon>
        <taxon>Debaryomycetaceae</taxon>
        <taxon>Candida/Lodderomyces clade</taxon>
        <taxon>Candida</taxon>
    </lineage>
</organism>
<dbReference type="OrthoDB" id="4096810at2759"/>
<dbReference type="EMBL" id="JABWAB010000014">
    <property type="protein sequence ID" value="KAF6042648.1"/>
    <property type="molecule type" value="Genomic_DNA"/>
</dbReference>
<evidence type="ECO:0000256" key="1">
    <source>
        <dbReference type="SAM" id="MobiDB-lite"/>
    </source>
</evidence>
<reference evidence="2" key="1">
    <citation type="submission" date="2020-03" db="EMBL/GenBank/DDBJ databases">
        <title>FDA dAtabase for Regulatory Grade micrObial Sequences (FDA-ARGOS): Supporting development and validation of Infectious Disease Dx tests.</title>
        <authorList>
            <person name="Campos J."/>
            <person name="Goldberg B."/>
            <person name="Tallon L."/>
            <person name="Sadzewicz L."/>
            <person name="Vavikolanu K."/>
            <person name="Mehta A."/>
            <person name="Aluvathingal J."/>
            <person name="Nadendla S."/>
            <person name="Nandy P."/>
            <person name="Geyer C."/>
            <person name="Yan Y."/>
            <person name="Sichtig H."/>
        </authorList>
    </citation>
    <scope>NUCLEOTIDE SEQUENCE [LARGE SCALE GENOMIC DNA]</scope>
    <source>
        <strain evidence="2">FDAARGOS_652</strain>
    </source>
</reference>
<sequence>MKSIRKHTHERGRTPTRGAPLDEFQLPSRDSRTRKSRQELLQQAVNHRTSLTRSLTQAPHQRQRDLNYTHRPEFKRWSSYDLPPTSTPSKEISPFTMLDDQYNTKHPVASSINLSTDNSFKELEKLTPQQSPRNSSLYDKMSNFAQGLASFYRRESSSSDERLSIKGEETDNTQYEIDSVESQDSQPDFEEIVHNLALKSSETYTTKLNRTQQKLIDFKDLYQNEQPDQPVINYDWKVQHEIISAQYTTIRLRFSSRQASKKQIESDIGVLGYIKRHHNQDSLSHKASSGNTDLQLKQIWDDANSIFSE</sequence>
<feature type="region of interest" description="Disordered" evidence="1">
    <location>
        <begin position="1"/>
        <end position="40"/>
    </location>
</feature>
<gene>
    <name evidence="2" type="ORF">FOB60_005847</name>
</gene>